<evidence type="ECO:0000256" key="2">
    <source>
        <dbReference type="ARBA" id="ARBA00008066"/>
    </source>
</evidence>
<feature type="transmembrane region" description="Helical" evidence="9">
    <location>
        <begin position="83"/>
        <end position="105"/>
    </location>
</feature>
<dbReference type="PANTHER" id="PTHR22950:SF689">
    <property type="entry name" value="VESICULAR INHIBITORY AMINO ACID TRANSPORTER"/>
    <property type="match status" value="1"/>
</dbReference>
<dbReference type="GO" id="GO:0015179">
    <property type="term" value="F:L-amino acid transmembrane transporter activity"/>
    <property type="evidence" value="ECO:0007669"/>
    <property type="project" value="TreeGrafter"/>
</dbReference>
<evidence type="ECO:0000256" key="1">
    <source>
        <dbReference type="ARBA" id="ARBA00004439"/>
    </source>
</evidence>
<reference evidence="11 12" key="2">
    <citation type="submission" date="2018-11" db="EMBL/GenBank/DDBJ databases">
        <authorList>
            <consortium name="Pathogen Informatics"/>
        </authorList>
    </citation>
    <scope>NUCLEOTIDE SEQUENCE [LARGE SCALE GENOMIC DNA]</scope>
</reference>
<evidence type="ECO:0000256" key="7">
    <source>
        <dbReference type="ARBA" id="ARBA00023136"/>
    </source>
</evidence>
<dbReference type="GO" id="GO:0005774">
    <property type="term" value="C:vacuolar membrane"/>
    <property type="evidence" value="ECO:0007669"/>
    <property type="project" value="TreeGrafter"/>
</dbReference>
<evidence type="ECO:0000256" key="4">
    <source>
        <dbReference type="ARBA" id="ARBA00022692"/>
    </source>
</evidence>
<feature type="transmembrane region" description="Helical" evidence="9">
    <location>
        <begin position="53"/>
        <end position="71"/>
    </location>
</feature>
<dbReference type="PANTHER" id="PTHR22950">
    <property type="entry name" value="AMINO ACID TRANSPORTER"/>
    <property type="match status" value="1"/>
</dbReference>
<name>A0A183J9V5_9BILA</name>
<comment type="similarity">
    <text evidence="2">Belongs to the amino acid/polyamine transporter 2 family.</text>
</comment>
<feature type="domain" description="Amino acid transporter transmembrane" evidence="10">
    <location>
        <begin position="1"/>
        <end position="351"/>
    </location>
</feature>
<keyword evidence="7 9" id="KW-0472">Membrane</keyword>
<evidence type="ECO:0000256" key="6">
    <source>
        <dbReference type="ARBA" id="ARBA00022989"/>
    </source>
</evidence>
<sequence>MVAVAYICYYTGLILVECLYDDDGSRARQSYRAIAEHCWGSTWAGRLVLGAQMLELLMTCILYVVICGDLLESSFSSATINKMGWMLLCTALLIPCAFIENLVVVSKLSFWNTVSHVIINLIVIAYCFTEVSSWSLSSIKFTFDIKIFPTVLGIIVFSYTSHIFLPTLEYGMKDRSQFKPMLMYSHLFAALFKALFAIVGYLTFDDFTQEEVTNNLPSQSFKIVINIILVIKALLSYPLPYYAIVDLLTNEYFRGRPLSKFPVCFSPDGSLREWALAMRICIVLFILFMAISIPHFALLMGLVGNITGTMLSFIWPSIFHLQMKRHLLPKYKLWLDVSVICIGAIFCLSGLFYSSMGLHRAIHYPNEYL</sequence>
<accession>A0A183J9V5</accession>
<evidence type="ECO:0000256" key="5">
    <source>
        <dbReference type="ARBA" id="ARBA00022775"/>
    </source>
</evidence>
<feature type="transmembrane region" description="Helical" evidence="9">
    <location>
        <begin position="117"/>
        <end position="135"/>
    </location>
</feature>
<feature type="transmembrane region" description="Helical" evidence="9">
    <location>
        <begin position="276"/>
        <end position="296"/>
    </location>
</feature>
<dbReference type="EMBL" id="UZAM01018407">
    <property type="protein sequence ID" value="VDP50584.1"/>
    <property type="molecule type" value="Genomic_DNA"/>
</dbReference>
<dbReference type="Pfam" id="PF01490">
    <property type="entry name" value="Aa_trans"/>
    <property type="match status" value="1"/>
</dbReference>
<evidence type="ECO:0000313" key="12">
    <source>
        <dbReference type="Proteomes" id="UP000270296"/>
    </source>
</evidence>
<proteinExistence type="inferred from homology"/>
<feature type="transmembrane region" description="Helical" evidence="9">
    <location>
        <begin position="182"/>
        <end position="203"/>
    </location>
</feature>
<feature type="transmembrane region" description="Helical" evidence="9">
    <location>
        <begin position="147"/>
        <end position="170"/>
    </location>
</feature>
<keyword evidence="3" id="KW-0813">Transport</keyword>
<dbReference type="GO" id="GO:0030659">
    <property type="term" value="C:cytoplasmic vesicle membrane"/>
    <property type="evidence" value="ECO:0007669"/>
    <property type="project" value="UniProtKB-SubCell"/>
</dbReference>
<protein>
    <submittedName>
        <fullName evidence="13">Aa_trans domain-containing protein</fullName>
    </submittedName>
</protein>
<evidence type="ECO:0000313" key="13">
    <source>
        <dbReference type="WBParaSite" id="SBAD_0001306301-mRNA-1"/>
    </source>
</evidence>
<dbReference type="WBParaSite" id="SBAD_0001306301-mRNA-1">
    <property type="protein sequence ID" value="SBAD_0001306301-mRNA-1"/>
    <property type="gene ID" value="SBAD_0001306301"/>
</dbReference>
<dbReference type="Proteomes" id="UP000270296">
    <property type="component" value="Unassembled WGS sequence"/>
</dbReference>
<evidence type="ECO:0000256" key="9">
    <source>
        <dbReference type="SAM" id="Phobius"/>
    </source>
</evidence>
<keyword evidence="6 9" id="KW-1133">Transmembrane helix</keyword>
<evidence type="ECO:0000313" key="11">
    <source>
        <dbReference type="EMBL" id="VDP50584.1"/>
    </source>
</evidence>
<evidence type="ECO:0000256" key="8">
    <source>
        <dbReference type="ARBA" id="ARBA00023329"/>
    </source>
</evidence>
<keyword evidence="12" id="KW-1185">Reference proteome</keyword>
<evidence type="ECO:0000259" key="10">
    <source>
        <dbReference type="Pfam" id="PF01490"/>
    </source>
</evidence>
<evidence type="ECO:0000256" key="3">
    <source>
        <dbReference type="ARBA" id="ARBA00022448"/>
    </source>
</evidence>
<dbReference type="GO" id="GO:0006836">
    <property type="term" value="P:neurotransmitter transport"/>
    <property type="evidence" value="ECO:0007669"/>
    <property type="project" value="UniProtKB-KW"/>
</dbReference>
<keyword evidence="5" id="KW-0532">Neurotransmitter transport</keyword>
<gene>
    <name evidence="11" type="ORF">SBAD_LOCUS12653</name>
</gene>
<organism evidence="13">
    <name type="scientific">Soboliphyme baturini</name>
    <dbReference type="NCBI Taxonomy" id="241478"/>
    <lineage>
        <taxon>Eukaryota</taxon>
        <taxon>Metazoa</taxon>
        <taxon>Ecdysozoa</taxon>
        <taxon>Nematoda</taxon>
        <taxon>Enoplea</taxon>
        <taxon>Dorylaimia</taxon>
        <taxon>Dioctophymatida</taxon>
        <taxon>Dioctophymatoidea</taxon>
        <taxon>Soboliphymatidae</taxon>
        <taxon>Soboliphyme</taxon>
    </lineage>
</organism>
<feature type="transmembrane region" description="Helical" evidence="9">
    <location>
        <begin position="223"/>
        <end position="244"/>
    </location>
</feature>
<keyword evidence="8" id="KW-0968">Cytoplasmic vesicle</keyword>
<keyword evidence="4 9" id="KW-0812">Transmembrane</keyword>
<dbReference type="InterPro" id="IPR013057">
    <property type="entry name" value="AA_transpt_TM"/>
</dbReference>
<comment type="subcellular location">
    <subcellularLocation>
        <location evidence="1">Cytoplasmic vesicle membrane</location>
        <topology evidence="1">Multi-pass membrane protein</topology>
    </subcellularLocation>
</comment>
<reference evidence="13" key="1">
    <citation type="submission" date="2016-06" db="UniProtKB">
        <authorList>
            <consortium name="WormBaseParasite"/>
        </authorList>
    </citation>
    <scope>IDENTIFICATION</scope>
</reference>
<feature type="transmembrane region" description="Helical" evidence="9">
    <location>
        <begin position="333"/>
        <end position="353"/>
    </location>
</feature>
<dbReference type="AlphaFoldDB" id="A0A183J9V5"/>
<dbReference type="OrthoDB" id="6021076at2759"/>